<name>A0ACA9MC73_9GLOM</name>
<dbReference type="Proteomes" id="UP000789702">
    <property type="component" value="Unassembled WGS sequence"/>
</dbReference>
<protein>
    <submittedName>
        <fullName evidence="1">1556_t:CDS:1</fullName>
    </submittedName>
</protein>
<evidence type="ECO:0000313" key="2">
    <source>
        <dbReference type="Proteomes" id="UP000789702"/>
    </source>
</evidence>
<proteinExistence type="predicted"/>
<sequence>KKPNCDLNIYNSCNLYFKDLQLSKGEYLDIASDEMIFCCLISYCNLKEDKPI</sequence>
<comment type="caution">
    <text evidence="1">The sequence shown here is derived from an EMBL/GenBank/DDBJ whole genome shotgun (WGS) entry which is preliminary data.</text>
</comment>
<evidence type="ECO:0000313" key="1">
    <source>
        <dbReference type="EMBL" id="CAG8578542.1"/>
    </source>
</evidence>
<gene>
    <name evidence="1" type="ORF">DHETER_LOCUS6368</name>
</gene>
<accession>A0ACA9MC73</accession>
<reference evidence="1" key="1">
    <citation type="submission" date="2021-06" db="EMBL/GenBank/DDBJ databases">
        <authorList>
            <person name="Kallberg Y."/>
            <person name="Tangrot J."/>
            <person name="Rosling A."/>
        </authorList>
    </citation>
    <scope>NUCLEOTIDE SEQUENCE</scope>
    <source>
        <strain evidence="1">IL203A</strain>
    </source>
</reference>
<organism evidence="1 2">
    <name type="scientific">Dentiscutata heterogama</name>
    <dbReference type="NCBI Taxonomy" id="1316150"/>
    <lineage>
        <taxon>Eukaryota</taxon>
        <taxon>Fungi</taxon>
        <taxon>Fungi incertae sedis</taxon>
        <taxon>Mucoromycota</taxon>
        <taxon>Glomeromycotina</taxon>
        <taxon>Glomeromycetes</taxon>
        <taxon>Diversisporales</taxon>
        <taxon>Gigasporaceae</taxon>
        <taxon>Dentiscutata</taxon>
    </lineage>
</organism>
<feature type="non-terminal residue" evidence="1">
    <location>
        <position position="1"/>
    </location>
</feature>
<keyword evidence="2" id="KW-1185">Reference proteome</keyword>
<dbReference type="EMBL" id="CAJVPU010007949">
    <property type="protein sequence ID" value="CAG8578542.1"/>
    <property type="molecule type" value="Genomic_DNA"/>
</dbReference>